<dbReference type="Proteomes" id="UP000654075">
    <property type="component" value="Unassembled WGS sequence"/>
</dbReference>
<evidence type="ECO:0000256" key="2">
    <source>
        <dbReference type="ARBA" id="ARBA00023145"/>
    </source>
</evidence>
<keyword evidence="2" id="KW-0865">Zymogen</keyword>
<organism evidence="4 5">
    <name type="scientific">Polarella glacialis</name>
    <name type="common">Dinoflagellate</name>
    <dbReference type="NCBI Taxonomy" id="89957"/>
    <lineage>
        <taxon>Eukaryota</taxon>
        <taxon>Sar</taxon>
        <taxon>Alveolata</taxon>
        <taxon>Dinophyceae</taxon>
        <taxon>Suessiales</taxon>
        <taxon>Suessiaceae</taxon>
        <taxon>Polarella</taxon>
    </lineage>
</organism>
<sequence length="346" mass="35370">MSCNAKGKGCEGGNYFDTGSGLASAGIAKERDLKYKCGSGDSSKHFEEGSKSCEAAPWGATCSPTANPTWHYDGFTSVEGEDGIMRALVLGAAQYVSLSVNSGFMSYSSGVYSNSKGTVLGGHAVTALGFGVESGQKYWLIQNSWGTNWGQGGFAKVVRGVDFMGIEDRGTIIKGYVDGGSKFPCFDASYWGAPCADRKSWCNHSIHGSMITDDCPVTCQKAGCEFTTAPAATAAAPTTTTMTVTAAAPTTATTTSYCTVDSSLGCSGYSTRCCPTSTGCAISDGLCGLPATTTTMTVTAAAPTTATTTSYCTVVSSLGCSGYSTRCCPTSTGCAISDGLCGLPGF</sequence>
<dbReference type="PANTHER" id="PTHR12411">
    <property type="entry name" value="CYSTEINE PROTEASE FAMILY C1-RELATED"/>
    <property type="match status" value="1"/>
</dbReference>
<dbReference type="InterPro" id="IPR013128">
    <property type="entry name" value="Peptidase_C1A"/>
</dbReference>
<reference evidence="4" key="1">
    <citation type="submission" date="2021-02" db="EMBL/GenBank/DDBJ databases">
        <authorList>
            <person name="Dougan E. K."/>
            <person name="Rhodes N."/>
            <person name="Thang M."/>
            <person name="Chan C."/>
        </authorList>
    </citation>
    <scope>NUCLEOTIDE SEQUENCE</scope>
</reference>
<feature type="domain" description="Peptidase C1A papain C-terminal" evidence="3">
    <location>
        <begin position="12"/>
        <end position="174"/>
    </location>
</feature>
<proteinExistence type="inferred from homology"/>
<dbReference type="InterPro" id="IPR025660">
    <property type="entry name" value="Pept_his_AS"/>
</dbReference>
<comment type="similarity">
    <text evidence="1">Belongs to the peptidase C1 family.</text>
</comment>
<dbReference type="GO" id="GO:0006508">
    <property type="term" value="P:proteolysis"/>
    <property type="evidence" value="ECO:0007669"/>
    <property type="project" value="InterPro"/>
</dbReference>
<dbReference type="OrthoDB" id="190265at2759"/>
<keyword evidence="5" id="KW-1185">Reference proteome</keyword>
<dbReference type="Gene3D" id="3.90.70.10">
    <property type="entry name" value="Cysteine proteinases"/>
    <property type="match status" value="1"/>
</dbReference>
<protein>
    <recommendedName>
        <fullName evidence="3">Peptidase C1A papain C-terminal domain-containing protein</fullName>
    </recommendedName>
</protein>
<dbReference type="PROSITE" id="PS00639">
    <property type="entry name" value="THIOL_PROTEASE_HIS"/>
    <property type="match status" value="1"/>
</dbReference>
<dbReference type="SUPFAM" id="SSF54001">
    <property type="entry name" value="Cysteine proteinases"/>
    <property type="match status" value="1"/>
</dbReference>
<dbReference type="GO" id="GO:0008234">
    <property type="term" value="F:cysteine-type peptidase activity"/>
    <property type="evidence" value="ECO:0007669"/>
    <property type="project" value="InterPro"/>
</dbReference>
<comment type="caution">
    <text evidence="4">The sequence shown here is derived from an EMBL/GenBank/DDBJ whole genome shotgun (WGS) entry which is preliminary data.</text>
</comment>
<gene>
    <name evidence="4" type="ORF">PGLA1383_LOCUS55657</name>
</gene>
<dbReference type="EMBL" id="CAJNNV010032744">
    <property type="protein sequence ID" value="CAE8640929.1"/>
    <property type="molecule type" value="Genomic_DNA"/>
</dbReference>
<dbReference type="InterPro" id="IPR000668">
    <property type="entry name" value="Peptidase_C1A_C"/>
</dbReference>
<dbReference type="Pfam" id="PF00112">
    <property type="entry name" value="Peptidase_C1"/>
    <property type="match status" value="1"/>
</dbReference>
<dbReference type="SMART" id="SM00645">
    <property type="entry name" value="Pept_C1"/>
    <property type="match status" value="1"/>
</dbReference>
<evidence type="ECO:0000313" key="5">
    <source>
        <dbReference type="Proteomes" id="UP000654075"/>
    </source>
</evidence>
<dbReference type="AlphaFoldDB" id="A0A813HUB1"/>
<evidence type="ECO:0000259" key="3">
    <source>
        <dbReference type="SMART" id="SM00645"/>
    </source>
</evidence>
<evidence type="ECO:0000313" key="4">
    <source>
        <dbReference type="EMBL" id="CAE8640929.1"/>
    </source>
</evidence>
<name>A0A813HUB1_POLGL</name>
<accession>A0A813HUB1</accession>
<evidence type="ECO:0000256" key="1">
    <source>
        <dbReference type="ARBA" id="ARBA00008455"/>
    </source>
</evidence>
<dbReference type="InterPro" id="IPR038765">
    <property type="entry name" value="Papain-like_cys_pep_sf"/>
</dbReference>